<accession>A7AW17</accession>
<name>A7AW17_BABBO</name>
<evidence type="ECO:0000313" key="3">
    <source>
        <dbReference type="Proteomes" id="UP000002173"/>
    </source>
</evidence>
<feature type="region of interest" description="Disordered" evidence="1">
    <location>
        <begin position="1"/>
        <end position="43"/>
    </location>
</feature>
<feature type="compositionally biased region" description="Basic residues" evidence="1">
    <location>
        <begin position="75"/>
        <end position="89"/>
    </location>
</feature>
<dbReference type="VEuPathDB" id="PiroplasmaDB:BBOV_I001610"/>
<protein>
    <submittedName>
        <fullName evidence="2">Uncharacterized protein</fullName>
    </submittedName>
</protein>
<feature type="region of interest" description="Disordered" evidence="1">
    <location>
        <begin position="60"/>
        <end position="90"/>
    </location>
</feature>
<dbReference type="GeneID" id="5477029"/>
<feature type="compositionally biased region" description="Basic residues" evidence="1">
    <location>
        <begin position="13"/>
        <end position="24"/>
    </location>
</feature>
<dbReference type="InParanoid" id="A7AW17"/>
<dbReference type="EMBL" id="AAXT01000005">
    <property type="protein sequence ID" value="EDO05245.1"/>
    <property type="molecule type" value="Genomic_DNA"/>
</dbReference>
<sequence length="329" mass="36890">MDNVDSKSGISLRPRRSQHGHHNSSAKTPQKATEEAETKEKRYRKGLIYADLYNKDVDTIRDVGHTPGKHDSKTSHKKDKPSNIKHKPKHEIDPIELLGSALVTSFFHALTNEQPNPIDVVAPVAEDGTTQGISLSNIPGTDDDIVTTPSMQVEETEQIDPNRSHLDSIYSDGSSPIHIKDALKDKLQDVKETWKTVVNKITERYVNIGQKVSPTNEQSNPTVESIDLNDINTEDVNENVDTNDGTVGNNESEVDGPEKVELNKMNIIKSNAVDLYKSVASKCKDIIEVTKEKREEYINGDSIQHINEYARSCWSRLPFYSCRTTRNTE</sequence>
<keyword evidence="3" id="KW-1185">Reference proteome</keyword>
<gene>
    <name evidence="2" type="ORF">BBOV_I001610</name>
</gene>
<dbReference type="AlphaFoldDB" id="A7AW17"/>
<feature type="compositionally biased region" description="Basic and acidic residues" evidence="1">
    <location>
        <begin position="60"/>
        <end position="74"/>
    </location>
</feature>
<evidence type="ECO:0000313" key="2">
    <source>
        <dbReference type="EMBL" id="EDO05245.1"/>
    </source>
</evidence>
<comment type="caution">
    <text evidence="2">The sequence shown here is derived from an EMBL/GenBank/DDBJ whole genome shotgun (WGS) entry which is preliminary data.</text>
</comment>
<evidence type="ECO:0000256" key="1">
    <source>
        <dbReference type="SAM" id="MobiDB-lite"/>
    </source>
</evidence>
<reference evidence="2 3" key="1">
    <citation type="journal article" date="2007" name="PLoS Pathog.">
        <title>Genome sequence of Babesia bovis and comparative analysis of apicomplexan hemoprotozoa.</title>
        <authorList>
            <person name="Brayton K.A."/>
            <person name="Lau A.O.T."/>
            <person name="Herndon D.R."/>
            <person name="Hannick L."/>
            <person name="Kappmeyer L.S."/>
            <person name="Berens S.J."/>
            <person name="Bidwell S.L."/>
            <person name="Brown W.C."/>
            <person name="Crabtree J."/>
            <person name="Fadrosh D."/>
            <person name="Feldblum T."/>
            <person name="Forberger H.A."/>
            <person name="Haas B.J."/>
            <person name="Howell J.M."/>
            <person name="Khouri H."/>
            <person name="Koo H."/>
            <person name="Mann D.J."/>
            <person name="Norimine J."/>
            <person name="Paulsen I.T."/>
            <person name="Radune D."/>
            <person name="Ren Q."/>
            <person name="Smith R.K. Jr."/>
            <person name="Suarez C.E."/>
            <person name="White O."/>
            <person name="Wortman J.R."/>
            <person name="Knowles D.P. Jr."/>
            <person name="McElwain T.F."/>
            <person name="Nene V.M."/>
        </authorList>
    </citation>
    <scope>NUCLEOTIDE SEQUENCE [LARGE SCALE GENOMIC DNA]</scope>
    <source>
        <strain evidence="2">T2Bo</strain>
    </source>
</reference>
<dbReference type="Proteomes" id="UP000002173">
    <property type="component" value="Chromosome 1"/>
</dbReference>
<dbReference type="KEGG" id="bbo:BBOV_I001610"/>
<proteinExistence type="predicted"/>
<organism evidence="2 3">
    <name type="scientific">Babesia bovis</name>
    <dbReference type="NCBI Taxonomy" id="5865"/>
    <lineage>
        <taxon>Eukaryota</taxon>
        <taxon>Sar</taxon>
        <taxon>Alveolata</taxon>
        <taxon>Apicomplexa</taxon>
        <taxon>Aconoidasida</taxon>
        <taxon>Piroplasmida</taxon>
        <taxon>Babesiidae</taxon>
        <taxon>Babesia</taxon>
    </lineage>
</organism>